<protein>
    <submittedName>
        <fullName evidence="1">Uncharacterized protein</fullName>
    </submittedName>
</protein>
<dbReference type="Proteomes" id="UP001374535">
    <property type="component" value="Chromosome 2"/>
</dbReference>
<evidence type="ECO:0000313" key="2">
    <source>
        <dbReference type="Proteomes" id="UP001374535"/>
    </source>
</evidence>
<dbReference type="EMBL" id="CP144699">
    <property type="protein sequence ID" value="WVZ21229.1"/>
    <property type="molecule type" value="Genomic_DNA"/>
</dbReference>
<organism evidence="1 2">
    <name type="scientific">Vigna mungo</name>
    <name type="common">Black gram</name>
    <name type="synonym">Phaseolus mungo</name>
    <dbReference type="NCBI Taxonomy" id="3915"/>
    <lineage>
        <taxon>Eukaryota</taxon>
        <taxon>Viridiplantae</taxon>
        <taxon>Streptophyta</taxon>
        <taxon>Embryophyta</taxon>
        <taxon>Tracheophyta</taxon>
        <taxon>Spermatophyta</taxon>
        <taxon>Magnoliopsida</taxon>
        <taxon>eudicotyledons</taxon>
        <taxon>Gunneridae</taxon>
        <taxon>Pentapetalae</taxon>
        <taxon>rosids</taxon>
        <taxon>fabids</taxon>
        <taxon>Fabales</taxon>
        <taxon>Fabaceae</taxon>
        <taxon>Papilionoideae</taxon>
        <taxon>50 kb inversion clade</taxon>
        <taxon>NPAAA clade</taxon>
        <taxon>indigoferoid/millettioid clade</taxon>
        <taxon>Phaseoleae</taxon>
        <taxon>Vigna</taxon>
    </lineage>
</organism>
<name>A0AAQ3SA56_VIGMU</name>
<dbReference type="AlphaFoldDB" id="A0AAQ3SA56"/>
<keyword evidence="2" id="KW-1185">Reference proteome</keyword>
<evidence type="ECO:0000313" key="1">
    <source>
        <dbReference type="EMBL" id="WVZ21229.1"/>
    </source>
</evidence>
<sequence length="116" mass="13469">MSFELQKGEGSNHQNATKAFGCNRKRGCGDCGHLRTLLEHSWSHFGLFPPFSSHCILHLNTCSSSCTLIINSFKNHNKYYLLTQTSLTNFRDKINYLCLPRFERVSSTNYRVQYHY</sequence>
<gene>
    <name evidence="1" type="ORF">V8G54_008551</name>
</gene>
<proteinExistence type="predicted"/>
<reference evidence="1 2" key="1">
    <citation type="journal article" date="2023" name="Life. Sci Alliance">
        <title>Evolutionary insights into 3D genome organization and epigenetic landscape of Vigna mungo.</title>
        <authorList>
            <person name="Junaid A."/>
            <person name="Singh B."/>
            <person name="Bhatia S."/>
        </authorList>
    </citation>
    <scope>NUCLEOTIDE SEQUENCE [LARGE SCALE GENOMIC DNA]</scope>
    <source>
        <strain evidence="1">Urdbean</strain>
    </source>
</reference>
<accession>A0AAQ3SA56</accession>